<protein>
    <submittedName>
        <fullName evidence="2">Uncharacterized protein</fullName>
    </submittedName>
</protein>
<keyword evidence="1" id="KW-0812">Transmembrane</keyword>
<organism evidence="2 3">
    <name type="scientific">Kalanchoe fedtschenkoi</name>
    <name type="common">Lavender scallops</name>
    <name type="synonym">South American air plant</name>
    <dbReference type="NCBI Taxonomy" id="63787"/>
    <lineage>
        <taxon>Eukaryota</taxon>
        <taxon>Viridiplantae</taxon>
        <taxon>Streptophyta</taxon>
        <taxon>Embryophyta</taxon>
        <taxon>Tracheophyta</taxon>
        <taxon>Spermatophyta</taxon>
        <taxon>Magnoliopsida</taxon>
        <taxon>eudicotyledons</taxon>
        <taxon>Gunneridae</taxon>
        <taxon>Pentapetalae</taxon>
        <taxon>Saxifragales</taxon>
        <taxon>Crassulaceae</taxon>
        <taxon>Kalanchoe</taxon>
    </lineage>
</organism>
<reference evidence="2" key="1">
    <citation type="submission" date="2021-01" db="UniProtKB">
        <authorList>
            <consortium name="EnsemblPlants"/>
        </authorList>
    </citation>
    <scope>IDENTIFICATION</scope>
</reference>
<feature type="transmembrane region" description="Helical" evidence="1">
    <location>
        <begin position="20"/>
        <end position="36"/>
    </location>
</feature>
<dbReference type="EnsemblPlants" id="Kaladp0024s0801.1.v1.1">
    <property type="protein sequence ID" value="Kaladp0024s0801.1.v1.1.CDS.1"/>
    <property type="gene ID" value="Kaladp0024s0801.v1.1"/>
</dbReference>
<dbReference type="AlphaFoldDB" id="A0A7N0T8B0"/>
<keyword evidence="1" id="KW-1133">Transmembrane helix</keyword>
<evidence type="ECO:0000256" key="1">
    <source>
        <dbReference type="SAM" id="Phobius"/>
    </source>
</evidence>
<dbReference type="Proteomes" id="UP000594263">
    <property type="component" value="Unplaced"/>
</dbReference>
<evidence type="ECO:0000313" key="2">
    <source>
        <dbReference type="EnsemblPlants" id="Kaladp0024s0801.1.v1.1.CDS.1"/>
    </source>
</evidence>
<accession>A0A7N0T8B0</accession>
<keyword evidence="3" id="KW-1185">Reference proteome</keyword>
<evidence type="ECO:0000313" key="3">
    <source>
        <dbReference type="Proteomes" id="UP000594263"/>
    </source>
</evidence>
<name>A0A7N0T8B0_KALFE</name>
<proteinExistence type="predicted"/>
<dbReference type="Gramene" id="Kaladp0024s0801.1.v1.1">
    <property type="protein sequence ID" value="Kaladp0024s0801.1.v1.1.CDS.1"/>
    <property type="gene ID" value="Kaladp0024s0801.v1.1"/>
</dbReference>
<feature type="transmembrane region" description="Helical" evidence="1">
    <location>
        <begin position="57"/>
        <end position="77"/>
    </location>
</feature>
<keyword evidence="1" id="KW-0472">Membrane</keyword>
<sequence>MLPDQRNKHALTTSMSKKMIWEIHFICFNASLYYKLNRKYNVKEKRKIITRKKDAKNPAEMLLFICCFCTQTLYIHFPLQPLIFIQREEISPSYLNNIHSLIF</sequence>